<evidence type="ECO:0000313" key="2">
    <source>
        <dbReference type="Proteomes" id="UP000198211"/>
    </source>
</evidence>
<keyword evidence="2" id="KW-1185">Reference proteome</keyword>
<accession>A0A225W085</accession>
<protein>
    <submittedName>
        <fullName evidence="1">Uncharacterized protein</fullName>
    </submittedName>
</protein>
<dbReference type="AlphaFoldDB" id="A0A225W085"/>
<dbReference type="EMBL" id="NBNE01002205">
    <property type="protein sequence ID" value="OWZ11171.1"/>
    <property type="molecule type" value="Genomic_DNA"/>
</dbReference>
<sequence>MERELTRRCRRSIRVAEFVTDTFALRAVRTGGREVSYSERKMPLFAGFVEVLYARKAWLIVRVDIWTSRDICLRQVKCASVYLIDQEVEVVKDAMPALHRVETLGLSMAGRGKLPALTGDELTNALEEVVMQIVDTFRVLQAQTASQRAKFEYEMLQHLPDLEVLVLTSPRTGNYALFALPLLGEKPQLDPKSLVEKEDLDLVYIPDRFEGPNFSATTDGLTILIGYPMEEDTKSDAVWALVLEWPANMLLSSEVTQTPPSSKTQSSVELIASCEKMFLQQWRRRKAFIGELRRRVIGKIHREGILNHQVNTAMVVVFWFAGLEYDAVDFSQVYFMLQEQLNEQAPVRIVILRLQFTAAFFLTNCMSDLQVTLLDGEEGAAPVVVALSASTMPSSPDPTADSQPCVAQFLEFTRKSLLRHFYGE</sequence>
<comment type="caution">
    <text evidence="1">The sequence shown here is derived from an EMBL/GenBank/DDBJ whole genome shotgun (WGS) entry which is preliminary data.</text>
</comment>
<name>A0A225W085_9STRA</name>
<gene>
    <name evidence="1" type="ORF">PHMEG_00015851</name>
</gene>
<organism evidence="1 2">
    <name type="scientific">Phytophthora megakarya</name>
    <dbReference type="NCBI Taxonomy" id="4795"/>
    <lineage>
        <taxon>Eukaryota</taxon>
        <taxon>Sar</taxon>
        <taxon>Stramenopiles</taxon>
        <taxon>Oomycota</taxon>
        <taxon>Peronosporomycetes</taxon>
        <taxon>Peronosporales</taxon>
        <taxon>Peronosporaceae</taxon>
        <taxon>Phytophthora</taxon>
    </lineage>
</organism>
<reference evidence="2" key="1">
    <citation type="submission" date="2017-03" db="EMBL/GenBank/DDBJ databases">
        <title>Phytopthora megakarya and P. palmivora, two closely related causual agents of cacao black pod achieved similar genome size and gene model numbers by different mechanisms.</title>
        <authorList>
            <person name="Ali S."/>
            <person name="Shao J."/>
            <person name="Larry D.J."/>
            <person name="Kronmiller B."/>
            <person name="Shen D."/>
            <person name="Strem M.D."/>
            <person name="Melnick R.L."/>
            <person name="Guiltinan M.J."/>
            <person name="Tyler B.M."/>
            <person name="Meinhardt L.W."/>
            <person name="Bailey B.A."/>
        </authorList>
    </citation>
    <scope>NUCLEOTIDE SEQUENCE [LARGE SCALE GENOMIC DNA]</scope>
    <source>
        <strain evidence="2">zdho120</strain>
    </source>
</reference>
<dbReference type="Proteomes" id="UP000198211">
    <property type="component" value="Unassembled WGS sequence"/>
</dbReference>
<dbReference type="OrthoDB" id="159208at2759"/>
<evidence type="ECO:0000313" key="1">
    <source>
        <dbReference type="EMBL" id="OWZ11171.1"/>
    </source>
</evidence>
<proteinExistence type="predicted"/>